<comment type="similarity">
    <text evidence="1 2">Belongs to the serpin family.</text>
</comment>
<name>A0A0Q3H730_BRADI</name>
<evidence type="ECO:0000256" key="2">
    <source>
        <dbReference type="RuleBase" id="RU000411"/>
    </source>
</evidence>
<dbReference type="InParanoid" id="A0A0Q3H730"/>
<dbReference type="EnsemblPlants" id="KQJ89210">
    <property type="protein sequence ID" value="KQJ89210"/>
    <property type="gene ID" value="BRADI_4g24205v3"/>
</dbReference>
<evidence type="ECO:0000313" key="7">
    <source>
        <dbReference type="Proteomes" id="UP000008810"/>
    </source>
</evidence>
<dbReference type="AlphaFoldDB" id="A0A0Q3H730"/>
<dbReference type="GO" id="GO:0005615">
    <property type="term" value="C:extracellular space"/>
    <property type="evidence" value="ECO:0000318"/>
    <property type="project" value="GO_Central"/>
</dbReference>
<dbReference type="Gene3D" id="6.20.40.10">
    <property type="match status" value="1"/>
</dbReference>
<protein>
    <recommendedName>
        <fullName evidence="4">Serpin domain-containing protein</fullName>
    </recommendedName>
</protein>
<dbReference type="SMART" id="SM00093">
    <property type="entry name" value="SERPIN"/>
    <property type="match status" value="1"/>
</dbReference>
<feature type="region of interest" description="Disordered" evidence="3">
    <location>
        <begin position="326"/>
        <end position="387"/>
    </location>
</feature>
<evidence type="ECO:0000256" key="1">
    <source>
        <dbReference type="ARBA" id="ARBA00009500"/>
    </source>
</evidence>
<proteinExistence type="inferred from homology"/>
<dbReference type="PANTHER" id="PTHR11461">
    <property type="entry name" value="SERINE PROTEASE INHIBITOR, SERPIN"/>
    <property type="match status" value="1"/>
</dbReference>
<reference evidence="6" key="3">
    <citation type="submission" date="2018-08" db="UniProtKB">
        <authorList>
            <consortium name="EnsemblPlants"/>
        </authorList>
    </citation>
    <scope>IDENTIFICATION</scope>
    <source>
        <strain evidence="6">cv. Bd21</strain>
    </source>
</reference>
<dbReference type="PANTHER" id="PTHR11461:SF385">
    <property type="entry name" value="SERPIN DOMAIN-CONTAINING PROTEIN"/>
    <property type="match status" value="1"/>
</dbReference>
<feature type="domain" description="Serpin" evidence="4">
    <location>
        <begin position="28"/>
        <end position="537"/>
    </location>
</feature>
<reference evidence="5 6" key="1">
    <citation type="journal article" date="2010" name="Nature">
        <title>Genome sequencing and analysis of the model grass Brachypodium distachyon.</title>
        <authorList>
            <consortium name="International Brachypodium Initiative"/>
        </authorList>
    </citation>
    <scope>NUCLEOTIDE SEQUENCE [LARGE SCALE GENOMIC DNA]</scope>
    <source>
        <strain evidence="5 6">Bd21</strain>
    </source>
</reference>
<evidence type="ECO:0000313" key="5">
    <source>
        <dbReference type="EMBL" id="KQJ89210.1"/>
    </source>
</evidence>
<dbReference type="InterPro" id="IPR036186">
    <property type="entry name" value="Serpin_sf"/>
</dbReference>
<keyword evidence="7" id="KW-1185">Reference proteome</keyword>
<dbReference type="OrthoDB" id="664427at2759"/>
<dbReference type="InterPro" id="IPR042185">
    <property type="entry name" value="Serpin_sf_2"/>
</dbReference>
<dbReference type="Gene3D" id="3.30.497.10">
    <property type="entry name" value="Antithrombin, subunit I, domain 2"/>
    <property type="match status" value="1"/>
</dbReference>
<sequence length="540" mass="57766">MEYYGAGSTMMLNRRRPASSQSLAALSAGLARFLADEQTGSNLVFSPLSIYTALALMAAGARGATLTSSSSRGELDEFLPLAAALMRDRSGTGGPRVASACGVWSDLSCRLKPGFVEAVESASGGEAGCTETAAVDFRGDADGACRRINAWAARVTRGLIDQVIGPHAVGAHTRVVLGNAVYFKGKWDRPFDKKHTKDRLFRLAGDAGAGEVEVPFMQSWKRQFVAVHRGFKVLKLRYKIVDRAERSSFFSPFNFVTPGAAPLSLVDDDDYDDGFSSSYLAPPYGRYSPFSVHYPNASPGNLRAALPYSGYHTMFAGITTKAPAHHASSPSMAVPSSGKDSDHHVNLSPSTAAASSNSNKRNRDHLVSSQSSTAATSLDKKKKHSGDDDRVQFSMCIFLPDADDGLPSLINSIASRPTFLHKHLPRRCVKVGEFRVPRLKLSFHESLVATLCQLGLVLPFGGSADLSDMAWPDDSWLPIVLDGVVHKAVVEVNEEGTEAAAVTMMMMAPGCAPGPPLPPPPREDTGAIIFAGHVLNPSKE</sequence>
<dbReference type="SUPFAM" id="SSF56574">
    <property type="entry name" value="Serpins"/>
    <property type="match status" value="2"/>
</dbReference>
<dbReference type="EMBL" id="CM000883">
    <property type="protein sequence ID" value="KQJ89210.1"/>
    <property type="molecule type" value="Genomic_DNA"/>
</dbReference>
<dbReference type="Pfam" id="PF00079">
    <property type="entry name" value="Serpin"/>
    <property type="match status" value="2"/>
</dbReference>
<dbReference type="Proteomes" id="UP000008810">
    <property type="component" value="Chromosome 4"/>
</dbReference>
<reference evidence="5" key="2">
    <citation type="submission" date="2017-06" db="EMBL/GenBank/DDBJ databases">
        <title>WGS assembly of Brachypodium distachyon.</title>
        <authorList>
            <consortium name="The International Brachypodium Initiative"/>
            <person name="Lucas S."/>
            <person name="Harmon-Smith M."/>
            <person name="Lail K."/>
            <person name="Tice H."/>
            <person name="Grimwood J."/>
            <person name="Bruce D."/>
            <person name="Barry K."/>
            <person name="Shu S."/>
            <person name="Lindquist E."/>
            <person name="Wang M."/>
            <person name="Pitluck S."/>
            <person name="Vogel J.P."/>
            <person name="Garvin D.F."/>
            <person name="Mockler T.C."/>
            <person name="Schmutz J."/>
            <person name="Rokhsar D."/>
            <person name="Bevan M.W."/>
        </authorList>
    </citation>
    <scope>NUCLEOTIDE SEQUENCE</scope>
    <source>
        <strain evidence="5">Bd21</strain>
    </source>
</reference>
<dbReference type="GO" id="GO:0004867">
    <property type="term" value="F:serine-type endopeptidase inhibitor activity"/>
    <property type="evidence" value="ECO:0007669"/>
    <property type="project" value="InterPro"/>
</dbReference>
<dbReference type="InterPro" id="IPR042178">
    <property type="entry name" value="Serpin_sf_1"/>
</dbReference>
<organism evidence="5">
    <name type="scientific">Brachypodium distachyon</name>
    <name type="common">Purple false brome</name>
    <name type="synonym">Trachynia distachya</name>
    <dbReference type="NCBI Taxonomy" id="15368"/>
    <lineage>
        <taxon>Eukaryota</taxon>
        <taxon>Viridiplantae</taxon>
        <taxon>Streptophyta</taxon>
        <taxon>Embryophyta</taxon>
        <taxon>Tracheophyta</taxon>
        <taxon>Spermatophyta</taxon>
        <taxon>Magnoliopsida</taxon>
        <taxon>Liliopsida</taxon>
        <taxon>Poales</taxon>
        <taxon>Poaceae</taxon>
        <taxon>BOP clade</taxon>
        <taxon>Pooideae</taxon>
        <taxon>Stipodae</taxon>
        <taxon>Brachypodieae</taxon>
        <taxon>Brachypodium</taxon>
    </lineage>
</organism>
<gene>
    <name evidence="5" type="ORF">BRADI_4g24205v3</name>
</gene>
<feature type="compositionally biased region" description="Low complexity" evidence="3">
    <location>
        <begin position="346"/>
        <end position="359"/>
    </location>
</feature>
<evidence type="ECO:0000313" key="6">
    <source>
        <dbReference type="EnsemblPlants" id="KQJ89210"/>
    </source>
</evidence>
<accession>A0A0Q3H730</accession>
<feature type="compositionally biased region" description="Low complexity" evidence="3">
    <location>
        <begin position="326"/>
        <end position="337"/>
    </location>
</feature>
<dbReference type="Gene3D" id="2.30.39.10">
    <property type="entry name" value="Alpha-1-antitrypsin, domain 1"/>
    <property type="match status" value="2"/>
</dbReference>
<dbReference type="InterPro" id="IPR023796">
    <property type="entry name" value="Serpin_dom"/>
</dbReference>
<feature type="compositionally biased region" description="Polar residues" evidence="3">
    <location>
        <begin position="367"/>
        <end position="376"/>
    </location>
</feature>
<evidence type="ECO:0000256" key="3">
    <source>
        <dbReference type="SAM" id="MobiDB-lite"/>
    </source>
</evidence>
<evidence type="ECO:0000259" key="4">
    <source>
        <dbReference type="SMART" id="SM00093"/>
    </source>
</evidence>
<dbReference type="InterPro" id="IPR000215">
    <property type="entry name" value="Serpin_fam"/>
</dbReference>
<dbReference type="Gramene" id="KQJ89210">
    <property type="protein sequence ID" value="KQJ89210"/>
    <property type="gene ID" value="BRADI_4g24205v3"/>
</dbReference>